<keyword evidence="2" id="KW-1185">Reference proteome</keyword>
<evidence type="ECO:0000313" key="1">
    <source>
        <dbReference type="EMBL" id="KAF6175809.1"/>
    </source>
</evidence>
<comment type="caution">
    <text evidence="1">The sequence shown here is derived from an EMBL/GenBank/DDBJ whole genome shotgun (WGS) entry which is preliminary data.</text>
</comment>
<protein>
    <submittedName>
        <fullName evidence="1">Uncharacterized protein</fullName>
    </submittedName>
</protein>
<proteinExistence type="predicted"/>
<organism evidence="1 2">
    <name type="scientific">Kingdonia uniflora</name>
    <dbReference type="NCBI Taxonomy" id="39325"/>
    <lineage>
        <taxon>Eukaryota</taxon>
        <taxon>Viridiplantae</taxon>
        <taxon>Streptophyta</taxon>
        <taxon>Embryophyta</taxon>
        <taxon>Tracheophyta</taxon>
        <taxon>Spermatophyta</taxon>
        <taxon>Magnoliopsida</taxon>
        <taxon>Ranunculales</taxon>
        <taxon>Circaeasteraceae</taxon>
        <taxon>Kingdonia</taxon>
    </lineage>
</organism>
<dbReference type="EMBL" id="JACGCM010000140">
    <property type="protein sequence ID" value="KAF6175809.1"/>
    <property type="molecule type" value="Genomic_DNA"/>
</dbReference>
<dbReference type="AlphaFoldDB" id="A0A7J7P8S0"/>
<sequence length="101" mass="10873">MVLGLQDVLVFVGMMVAEFTDVGKTTLSKVSISRGMKKSIHRLPSLSFTDSSSLVSLGCALPRFNHLLAFATALRLLLLPWLTSSQLLLSSLQPLSGKLGN</sequence>
<gene>
    <name evidence="1" type="ORF">GIB67_003297</name>
</gene>
<evidence type="ECO:0000313" key="2">
    <source>
        <dbReference type="Proteomes" id="UP000541444"/>
    </source>
</evidence>
<reference evidence="1 2" key="1">
    <citation type="journal article" date="2020" name="IScience">
        <title>Genome Sequencing of the Endangered Kingdonia uniflora (Circaeasteraceae, Ranunculales) Reveals Potential Mechanisms of Evolutionary Specialization.</title>
        <authorList>
            <person name="Sun Y."/>
            <person name="Deng T."/>
            <person name="Zhang A."/>
            <person name="Moore M.J."/>
            <person name="Landis J.B."/>
            <person name="Lin N."/>
            <person name="Zhang H."/>
            <person name="Zhang X."/>
            <person name="Huang J."/>
            <person name="Zhang X."/>
            <person name="Sun H."/>
            <person name="Wang H."/>
        </authorList>
    </citation>
    <scope>NUCLEOTIDE SEQUENCE [LARGE SCALE GENOMIC DNA]</scope>
    <source>
        <strain evidence="1">TB1705</strain>
        <tissue evidence="1">Leaf</tissue>
    </source>
</reference>
<dbReference type="Proteomes" id="UP000541444">
    <property type="component" value="Unassembled WGS sequence"/>
</dbReference>
<name>A0A7J7P8S0_9MAGN</name>
<accession>A0A7J7P8S0</accession>